<sequence>MLRAIILGSAAGGGFPQWNSAGPGCLRARAGDPAAPPRSQCGLAVSADGRRWVLLNASPDLRAQILATPALAPAPEQGGIRHSPIAAVVLTGAEVDALTGLLTLRERHPFALYGAAPALAVLRDNPIFRAVDPAIVPRRDLPLDTPLLLRDAAGEALGLTVEAFAVPGKVPLFQEQDGADPGRAEEGEALGLRITAPGASAPLLFIPGCAAVTPALRERLAQGGCLLFDGTLWRDDEMILAGAGPKTAARMGHMAMRDSVAALAGLPLQRRVFIHINNTNPTLLADSPERAALRAAGWEVAEDGMEIAL</sequence>
<proteinExistence type="inferred from homology"/>
<keyword evidence="4 6" id="KW-0813">Transport</keyword>
<dbReference type="RefSeq" id="WP_149812037.1">
    <property type="nucleotide sequence ID" value="NZ_VUKA01000003.1"/>
</dbReference>
<reference evidence="8 9" key="1">
    <citation type="journal article" date="2015" name="Int. J. Syst. Evol. Microbiol.">
        <title>Roseomonas oryzae sp. nov., isolated from paddy rhizosphere soil.</title>
        <authorList>
            <person name="Ramaprasad E.V."/>
            <person name="Sasikala Ch."/>
            <person name="Ramana Ch.V."/>
        </authorList>
    </citation>
    <scope>NUCLEOTIDE SEQUENCE [LARGE SCALE GENOMIC DNA]</scope>
    <source>
        <strain evidence="8 9">KCTC 42542</strain>
    </source>
</reference>
<evidence type="ECO:0000256" key="2">
    <source>
        <dbReference type="ARBA" id="ARBA00008481"/>
    </source>
</evidence>
<dbReference type="EMBL" id="VUKA01000003">
    <property type="protein sequence ID" value="KAA2213533.1"/>
    <property type="molecule type" value="Genomic_DNA"/>
</dbReference>
<dbReference type="InterPro" id="IPR001279">
    <property type="entry name" value="Metallo-B-lactamas"/>
</dbReference>
<dbReference type="GO" id="GO:0018189">
    <property type="term" value="P:pyrroloquinoline quinone biosynthetic process"/>
    <property type="evidence" value="ECO:0007669"/>
    <property type="project" value="UniProtKB-UniRule"/>
</dbReference>
<dbReference type="NCBIfam" id="TIGR02108">
    <property type="entry name" value="PQQ_syn_pqqB"/>
    <property type="match status" value="1"/>
</dbReference>
<organism evidence="8 9">
    <name type="scientific">Teichococcus oryzae</name>
    <dbReference type="NCBI Taxonomy" id="1608942"/>
    <lineage>
        <taxon>Bacteria</taxon>
        <taxon>Pseudomonadati</taxon>
        <taxon>Pseudomonadota</taxon>
        <taxon>Alphaproteobacteria</taxon>
        <taxon>Acetobacterales</taxon>
        <taxon>Roseomonadaceae</taxon>
        <taxon>Roseomonas</taxon>
    </lineage>
</organism>
<dbReference type="InterPro" id="IPR036866">
    <property type="entry name" value="RibonucZ/Hydroxyglut_hydro"/>
</dbReference>
<feature type="domain" description="Metallo-beta-lactamase" evidence="7">
    <location>
        <begin position="51"/>
        <end position="276"/>
    </location>
</feature>
<keyword evidence="9" id="KW-1185">Reference proteome</keyword>
<comment type="pathway">
    <text evidence="1 6">Cofactor biosynthesis; pyrroloquinoline quinone biosynthesis.</text>
</comment>
<evidence type="ECO:0000259" key="7">
    <source>
        <dbReference type="Pfam" id="PF12706"/>
    </source>
</evidence>
<dbReference type="Proteomes" id="UP000322110">
    <property type="component" value="Unassembled WGS sequence"/>
</dbReference>
<evidence type="ECO:0000256" key="6">
    <source>
        <dbReference type="HAMAP-Rule" id="MF_00653"/>
    </source>
</evidence>
<evidence type="ECO:0000256" key="5">
    <source>
        <dbReference type="ARBA" id="ARBA00022905"/>
    </source>
</evidence>
<accession>A0A5B2THF9</accession>
<evidence type="ECO:0000256" key="1">
    <source>
        <dbReference type="ARBA" id="ARBA00004886"/>
    </source>
</evidence>
<dbReference type="Gene3D" id="3.60.15.10">
    <property type="entry name" value="Ribonuclease Z/Hydroxyacylglutathione hydrolase-like"/>
    <property type="match status" value="1"/>
</dbReference>
<evidence type="ECO:0000256" key="4">
    <source>
        <dbReference type="ARBA" id="ARBA00022448"/>
    </source>
</evidence>
<dbReference type="SUPFAM" id="SSF56281">
    <property type="entry name" value="Metallo-hydrolase/oxidoreductase"/>
    <property type="match status" value="1"/>
</dbReference>
<gene>
    <name evidence="6 8" type="primary">pqqB</name>
    <name evidence="8" type="ORF">F0Q34_09890</name>
</gene>
<evidence type="ECO:0000313" key="9">
    <source>
        <dbReference type="Proteomes" id="UP000322110"/>
    </source>
</evidence>
<comment type="similarity">
    <text evidence="2 6">Belongs to the PqqB family.</text>
</comment>
<evidence type="ECO:0000313" key="8">
    <source>
        <dbReference type="EMBL" id="KAA2213533.1"/>
    </source>
</evidence>
<dbReference type="AlphaFoldDB" id="A0A5B2THF9"/>
<keyword evidence="5 6" id="KW-0884">PQQ biosynthesis</keyword>
<dbReference type="InterPro" id="IPR011842">
    <property type="entry name" value="PQQ_synth_PqqB"/>
</dbReference>
<name>A0A5B2THF9_9PROT</name>
<dbReference type="HAMAP" id="MF_00653">
    <property type="entry name" value="PQQ_syn_PqqB"/>
    <property type="match status" value="1"/>
</dbReference>
<evidence type="ECO:0000256" key="3">
    <source>
        <dbReference type="ARBA" id="ARBA00015084"/>
    </source>
</evidence>
<comment type="function">
    <text evidence="6">May be involved in the transport of PQQ or its precursor to the periplasm.</text>
</comment>
<dbReference type="OrthoDB" id="9778305at2"/>
<dbReference type="UniPathway" id="UPA00539"/>
<dbReference type="Pfam" id="PF12706">
    <property type="entry name" value="Lactamase_B_2"/>
    <property type="match status" value="1"/>
</dbReference>
<protein>
    <recommendedName>
        <fullName evidence="3 6">Coenzyme PQQ synthesis protein B</fullName>
    </recommendedName>
    <alternativeName>
        <fullName evidence="6">Pyrroloquinoline quinone biosynthesis protein B</fullName>
    </alternativeName>
</protein>
<comment type="caution">
    <text evidence="8">The sequence shown here is derived from an EMBL/GenBank/DDBJ whole genome shotgun (WGS) entry which is preliminary data.</text>
</comment>